<accession>A0ABW7MUR0</accession>
<proteinExistence type="predicted"/>
<name>A0ABW7MUR0_9FLAO</name>
<dbReference type="InterPro" id="IPR026634">
    <property type="entry name" value="TPST-like"/>
</dbReference>
<dbReference type="Proteomes" id="UP001610100">
    <property type="component" value="Unassembled WGS sequence"/>
</dbReference>
<evidence type="ECO:0000313" key="3">
    <source>
        <dbReference type="Proteomes" id="UP001610100"/>
    </source>
</evidence>
<dbReference type="InterPro" id="IPR027417">
    <property type="entry name" value="P-loop_NTPase"/>
</dbReference>
<protein>
    <submittedName>
        <fullName evidence="2">Sulfotransferase</fullName>
        <ecNumber evidence="2">2.8.2.-</ecNumber>
    </submittedName>
</protein>
<reference evidence="2 3" key="1">
    <citation type="submission" date="2024-02" db="EMBL/GenBank/DDBJ databases">
        <title>A Gaetbulibacter species isolated from tidal flats and genomic insights of their niches.</title>
        <authorList>
            <person name="Ye Y."/>
        </authorList>
    </citation>
    <scope>NUCLEOTIDE SEQUENCE [LARGE SCALE GENOMIC DNA]</scope>
    <source>
        <strain evidence="2 3">KYW382</strain>
    </source>
</reference>
<comment type="caution">
    <text evidence="2">The sequence shown here is derived from an EMBL/GenBank/DDBJ whole genome shotgun (WGS) entry which is preliminary data.</text>
</comment>
<evidence type="ECO:0000256" key="1">
    <source>
        <dbReference type="ARBA" id="ARBA00022679"/>
    </source>
</evidence>
<dbReference type="SUPFAM" id="SSF52540">
    <property type="entry name" value="P-loop containing nucleoside triphosphate hydrolases"/>
    <property type="match status" value="1"/>
</dbReference>
<dbReference type="PANTHER" id="PTHR12788:SF10">
    <property type="entry name" value="PROTEIN-TYROSINE SULFOTRANSFERASE"/>
    <property type="match status" value="1"/>
</dbReference>
<evidence type="ECO:0000313" key="2">
    <source>
        <dbReference type="EMBL" id="MFH6770572.1"/>
    </source>
</evidence>
<sequence length="311" mass="36483">MKGNIIFIVGVGRSGTSLLQSMLNSHSEIVSLPETQFFRKYIASGKKKNQLEKKGVESFIKILETDKAFQRLNVPLKGLKSLKNQDLSIKSVYWEILEIFIQKESKKHIVDKDPRNLDFINKIIDENKGAKVIQIVRDPRDVVLSKTKANWSAKRPYWLHALIGEAQILNSQKYLKEVSNDKFFQIKYEDLLSTPKNVLERLCQFLEVKYEVNMLNFNKFSKELISKEEMQWKKETLGPLLKNNSKKWRYELTHKQVVLIECMSEFSMKKFGYTPSFLKTPIICKLLFKSLKVLSHFFNKSYYLKVKLLTR</sequence>
<keyword evidence="3" id="KW-1185">Reference proteome</keyword>
<dbReference type="GO" id="GO:0016740">
    <property type="term" value="F:transferase activity"/>
    <property type="evidence" value="ECO:0007669"/>
    <property type="project" value="UniProtKB-KW"/>
</dbReference>
<keyword evidence="1 2" id="KW-0808">Transferase</keyword>
<dbReference type="RefSeq" id="WP_344738891.1">
    <property type="nucleotide sequence ID" value="NZ_BAABAY010000001.1"/>
</dbReference>
<dbReference type="Pfam" id="PF13469">
    <property type="entry name" value="Sulfotransfer_3"/>
    <property type="match status" value="1"/>
</dbReference>
<dbReference type="EMBL" id="JBAWKB010000001">
    <property type="protein sequence ID" value="MFH6770572.1"/>
    <property type="molecule type" value="Genomic_DNA"/>
</dbReference>
<dbReference type="Gene3D" id="3.40.50.300">
    <property type="entry name" value="P-loop containing nucleotide triphosphate hydrolases"/>
    <property type="match status" value="1"/>
</dbReference>
<gene>
    <name evidence="2" type="ORF">V8G58_01400</name>
</gene>
<organism evidence="2 3">
    <name type="scientific">Gaetbulibacter aestuarii</name>
    <dbReference type="NCBI Taxonomy" id="1502358"/>
    <lineage>
        <taxon>Bacteria</taxon>
        <taxon>Pseudomonadati</taxon>
        <taxon>Bacteroidota</taxon>
        <taxon>Flavobacteriia</taxon>
        <taxon>Flavobacteriales</taxon>
        <taxon>Flavobacteriaceae</taxon>
        <taxon>Gaetbulibacter</taxon>
    </lineage>
</organism>
<dbReference type="PANTHER" id="PTHR12788">
    <property type="entry name" value="PROTEIN-TYROSINE SULFOTRANSFERASE 2"/>
    <property type="match status" value="1"/>
</dbReference>
<dbReference type="EC" id="2.8.2.-" evidence="2"/>